<dbReference type="InterPro" id="IPR005119">
    <property type="entry name" value="LysR_subst-bd"/>
</dbReference>
<dbReference type="EMBL" id="JBHUGF010000010">
    <property type="protein sequence ID" value="MFD1991300.1"/>
    <property type="molecule type" value="Genomic_DNA"/>
</dbReference>
<dbReference type="SUPFAM" id="SSF53850">
    <property type="entry name" value="Periplasmic binding protein-like II"/>
    <property type="match status" value="1"/>
</dbReference>
<evidence type="ECO:0000259" key="5">
    <source>
        <dbReference type="PROSITE" id="PS50931"/>
    </source>
</evidence>
<reference evidence="7" key="1">
    <citation type="journal article" date="2019" name="Int. J. Syst. Evol. Microbiol.">
        <title>The Global Catalogue of Microorganisms (GCM) 10K type strain sequencing project: providing services to taxonomists for standard genome sequencing and annotation.</title>
        <authorList>
            <consortium name="The Broad Institute Genomics Platform"/>
            <consortium name="The Broad Institute Genome Sequencing Center for Infectious Disease"/>
            <person name="Wu L."/>
            <person name="Ma J."/>
        </authorList>
    </citation>
    <scope>NUCLEOTIDE SEQUENCE [LARGE SCALE GENOMIC DNA]</scope>
    <source>
        <strain evidence="7">CGMCC 1.15067</strain>
    </source>
</reference>
<evidence type="ECO:0000313" key="6">
    <source>
        <dbReference type="EMBL" id="MFD1991300.1"/>
    </source>
</evidence>
<dbReference type="Gene3D" id="3.40.190.290">
    <property type="match status" value="1"/>
</dbReference>
<protein>
    <submittedName>
        <fullName evidence="6">LysR family transcriptional regulator</fullName>
    </submittedName>
</protein>
<keyword evidence="7" id="KW-1185">Reference proteome</keyword>
<evidence type="ECO:0000256" key="2">
    <source>
        <dbReference type="ARBA" id="ARBA00023015"/>
    </source>
</evidence>
<dbReference type="RefSeq" id="WP_379283565.1">
    <property type="nucleotide sequence ID" value="NZ_JBHUGF010000010.1"/>
</dbReference>
<dbReference type="PROSITE" id="PS50931">
    <property type="entry name" value="HTH_LYSR"/>
    <property type="match status" value="1"/>
</dbReference>
<proteinExistence type="inferred from homology"/>
<dbReference type="InterPro" id="IPR036388">
    <property type="entry name" value="WH-like_DNA-bd_sf"/>
</dbReference>
<keyword evidence="3" id="KW-0238">DNA-binding</keyword>
<feature type="domain" description="HTH lysR-type" evidence="5">
    <location>
        <begin position="10"/>
        <end position="61"/>
    </location>
</feature>
<dbReference type="CDD" id="cd05466">
    <property type="entry name" value="PBP2_LTTR_substrate"/>
    <property type="match status" value="1"/>
</dbReference>
<sequence>MDKIHIHKYQIFSTVVRLGSLTKTAQALNLTQSAVSHAIAGLENELGLKLLIRNRSGIRLTDSGERILKKINELLQINDQLLVEVDAIKGLETGKVTLGTFSSVSIQWLPQIMQQFQEQYPHIDIQLLDGNYTEIENWIIEGHADLGFVHLPVSSTLQSIHLYQDQMVCVLPAHHPLQQYDYIKLEQIMDEPFVMPVAGCDTDVQMIWNLAHMTPKIKYRLEDDHAIIAMVKHGLGISILPEMILRSMYTQDLCLRPLAGVHQRKIGIAATSFQTISPATQKFIACIQSFVEHYRIADIPISSQ</sequence>
<dbReference type="Gene3D" id="1.10.10.10">
    <property type="entry name" value="Winged helix-like DNA-binding domain superfamily/Winged helix DNA-binding domain"/>
    <property type="match status" value="1"/>
</dbReference>
<dbReference type="SUPFAM" id="SSF46785">
    <property type="entry name" value="Winged helix' DNA-binding domain"/>
    <property type="match status" value="1"/>
</dbReference>
<dbReference type="InterPro" id="IPR050950">
    <property type="entry name" value="HTH-type_LysR_regulators"/>
</dbReference>
<dbReference type="PRINTS" id="PR00039">
    <property type="entry name" value="HTHLYSR"/>
</dbReference>
<accession>A0ABW4UYN4</accession>
<dbReference type="Pfam" id="PF00126">
    <property type="entry name" value="HTH_1"/>
    <property type="match status" value="1"/>
</dbReference>
<evidence type="ECO:0000313" key="7">
    <source>
        <dbReference type="Proteomes" id="UP001597403"/>
    </source>
</evidence>
<organism evidence="6 7">
    <name type="scientific">Paenibacillus nicotianae</name>
    <dbReference type="NCBI Taxonomy" id="1526551"/>
    <lineage>
        <taxon>Bacteria</taxon>
        <taxon>Bacillati</taxon>
        <taxon>Bacillota</taxon>
        <taxon>Bacilli</taxon>
        <taxon>Bacillales</taxon>
        <taxon>Paenibacillaceae</taxon>
        <taxon>Paenibacillus</taxon>
    </lineage>
</organism>
<dbReference type="InterPro" id="IPR036390">
    <property type="entry name" value="WH_DNA-bd_sf"/>
</dbReference>
<dbReference type="PANTHER" id="PTHR30419">
    <property type="entry name" value="HTH-TYPE TRANSCRIPTIONAL REGULATOR YBHD"/>
    <property type="match status" value="1"/>
</dbReference>
<comment type="caution">
    <text evidence="6">The sequence shown here is derived from an EMBL/GenBank/DDBJ whole genome shotgun (WGS) entry which is preliminary data.</text>
</comment>
<dbReference type="PANTHER" id="PTHR30419:SF24">
    <property type="entry name" value="HTH-TYPE TRANSCRIPTIONAL REGULATOR CZCR"/>
    <property type="match status" value="1"/>
</dbReference>
<evidence type="ECO:0000256" key="3">
    <source>
        <dbReference type="ARBA" id="ARBA00023125"/>
    </source>
</evidence>
<gene>
    <name evidence="6" type="ORF">ACFSGI_15100</name>
</gene>
<evidence type="ECO:0000256" key="4">
    <source>
        <dbReference type="ARBA" id="ARBA00023163"/>
    </source>
</evidence>
<evidence type="ECO:0000256" key="1">
    <source>
        <dbReference type="ARBA" id="ARBA00009437"/>
    </source>
</evidence>
<dbReference type="Proteomes" id="UP001597403">
    <property type="component" value="Unassembled WGS sequence"/>
</dbReference>
<dbReference type="Pfam" id="PF03466">
    <property type="entry name" value="LysR_substrate"/>
    <property type="match status" value="1"/>
</dbReference>
<dbReference type="InterPro" id="IPR000847">
    <property type="entry name" value="LysR_HTH_N"/>
</dbReference>
<keyword evidence="2" id="KW-0805">Transcription regulation</keyword>
<comment type="similarity">
    <text evidence="1">Belongs to the LysR transcriptional regulatory family.</text>
</comment>
<keyword evidence="4" id="KW-0804">Transcription</keyword>
<name>A0ABW4UYN4_9BACL</name>